<dbReference type="Proteomes" id="UP000196485">
    <property type="component" value="Unassembled WGS sequence"/>
</dbReference>
<evidence type="ECO:0000256" key="6">
    <source>
        <dbReference type="ARBA" id="ARBA00022692"/>
    </source>
</evidence>
<evidence type="ECO:0000256" key="4">
    <source>
        <dbReference type="ARBA" id="ARBA00022475"/>
    </source>
</evidence>
<dbReference type="PANTHER" id="PTHR34308:SF1">
    <property type="entry name" value="COBALAMIN BIOSYNTHESIS PROTEIN CBIB"/>
    <property type="match status" value="1"/>
</dbReference>
<feature type="transmembrane region" description="Helical" evidence="9">
    <location>
        <begin position="205"/>
        <end position="228"/>
    </location>
</feature>
<keyword evidence="11" id="KW-1185">Reference proteome</keyword>
<comment type="subcellular location">
    <subcellularLocation>
        <location evidence="1">Cell membrane</location>
        <topology evidence="1">Multi-pass membrane protein</topology>
    </subcellularLocation>
</comment>
<evidence type="ECO:0000313" key="10">
    <source>
        <dbReference type="EMBL" id="SMY17782.1"/>
    </source>
</evidence>
<dbReference type="AlphaFoldDB" id="A0A1Y6L0H7"/>
<evidence type="ECO:0000256" key="2">
    <source>
        <dbReference type="ARBA" id="ARBA00004953"/>
    </source>
</evidence>
<evidence type="ECO:0000256" key="8">
    <source>
        <dbReference type="ARBA" id="ARBA00023136"/>
    </source>
</evidence>
<evidence type="ECO:0000313" key="11">
    <source>
        <dbReference type="Proteomes" id="UP000196485"/>
    </source>
</evidence>
<evidence type="ECO:0000256" key="1">
    <source>
        <dbReference type="ARBA" id="ARBA00004651"/>
    </source>
</evidence>
<organism evidence="10 11">
    <name type="scientific">Photobacterium aquimaris</name>
    <dbReference type="NCBI Taxonomy" id="512643"/>
    <lineage>
        <taxon>Bacteria</taxon>
        <taxon>Pseudomonadati</taxon>
        <taxon>Pseudomonadota</taxon>
        <taxon>Gammaproteobacteria</taxon>
        <taxon>Vibrionales</taxon>
        <taxon>Vibrionaceae</taxon>
        <taxon>Photobacterium</taxon>
    </lineage>
</organism>
<dbReference type="NCBIfam" id="NF006476">
    <property type="entry name" value="PRK08878.1"/>
    <property type="match status" value="1"/>
</dbReference>
<proteinExistence type="inferred from homology"/>
<gene>
    <name evidence="10" type="ORF">PAQU9191_03096</name>
</gene>
<dbReference type="PANTHER" id="PTHR34308">
    <property type="entry name" value="COBALAMIN BIOSYNTHESIS PROTEIN CBIB"/>
    <property type="match status" value="1"/>
</dbReference>
<accession>A0A1Y6L0H7</accession>
<dbReference type="RefSeq" id="WP_087821558.1">
    <property type="nucleotide sequence ID" value="NZ_FYAH01000007.1"/>
</dbReference>
<name>A0A1Y6L0H7_9GAMM</name>
<evidence type="ECO:0000256" key="7">
    <source>
        <dbReference type="ARBA" id="ARBA00022989"/>
    </source>
</evidence>
<keyword evidence="5" id="KW-0169">Cobalamin biosynthesis</keyword>
<reference evidence="11" key="1">
    <citation type="submission" date="2017-06" db="EMBL/GenBank/DDBJ databases">
        <authorList>
            <person name="Rodrigo-Torres L."/>
            <person name="Arahal R. D."/>
            <person name="Lucena T."/>
        </authorList>
    </citation>
    <scope>NUCLEOTIDE SEQUENCE [LARGE SCALE GENOMIC DNA]</scope>
    <source>
        <strain evidence="11">type strain: CECT 9192</strain>
    </source>
</reference>
<evidence type="ECO:0000256" key="3">
    <source>
        <dbReference type="ARBA" id="ARBA00006263"/>
    </source>
</evidence>
<feature type="transmembrane region" description="Helical" evidence="9">
    <location>
        <begin position="302"/>
        <end position="319"/>
    </location>
</feature>
<keyword evidence="6 9" id="KW-0812">Transmembrane</keyword>
<evidence type="ECO:0000256" key="9">
    <source>
        <dbReference type="SAM" id="Phobius"/>
    </source>
</evidence>
<feature type="transmembrane region" description="Helical" evidence="9">
    <location>
        <begin position="67"/>
        <end position="90"/>
    </location>
</feature>
<comment type="pathway">
    <text evidence="2">Cofactor biosynthesis; adenosylcobalamin biosynthesis.</text>
</comment>
<evidence type="ECO:0000256" key="5">
    <source>
        <dbReference type="ARBA" id="ARBA00022573"/>
    </source>
</evidence>
<dbReference type="UniPathway" id="UPA00148"/>
<keyword evidence="8 9" id="KW-0472">Membrane</keyword>
<keyword evidence="4" id="KW-1003">Cell membrane</keyword>
<comment type="similarity">
    <text evidence="3">Belongs to the CobD/CbiB family.</text>
</comment>
<sequence length="320" mass="35979">MTTSAFIASLTTNSSLLALWGALLLHWLLPIPHQLHPLRIWQRLALLIATRVNHPHESYSQRLLAGYLAWALMWVTTLVLLVAINQLVWYSTLFQLTLLWLALDWHHTADLSRQFNHAYNRHDKDHCRQLLAPHINRNTAVLSLLGLGKAGAETIILSYGRHVVGVLFWYAISGGIGAILYRLAISLARAWSPTRTQYAVFGYPAIRIVAIIDIVPLRLLALLISVGHNSRAVIQGLRQQGEHWHLPGPGWLLVAIGHKLTLSLGGPAIYNNIKMQRPRLGGKITPAALHIAQIQHLITQRLYVWIVVESLLLYFFCGVL</sequence>
<dbReference type="Pfam" id="PF03186">
    <property type="entry name" value="CobD_Cbib"/>
    <property type="match status" value="1"/>
</dbReference>
<feature type="transmembrane region" description="Helical" evidence="9">
    <location>
        <begin position="167"/>
        <end position="184"/>
    </location>
</feature>
<dbReference type="InterPro" id="IPR004485">
    <property type="entry name" value="Cobalamin_biosynth_CobD/CbiB"/>
</dbReference>
<dbReference type="EMBL" id="FYAH01000007">
    <property type="protein sequence ID" value="SMY17782.1"/>
    <property type="molecule type" value="Genomic_DNA"/>
</dbReference>
<dbReference type="GO" id="GO:0009236">
    <property type="term" value="P:cobalamin biosynthetic process"/>
    <property type="evidence" value="ECO:0007669"/>
    <property type="project" value="UniProtKB-UniPathway"/>
</dbReference>
<feature type="transmembrane region" description="Helical" evidence="9">
    <location>
        <begin position="6"/>
        <end position="29"/>
    </location>
</feature>
<dbReference type="GO" id="GO:0048472">
    <property type="term" value="F:threonine-phosphate decarboxylase activity"/>
    <property type="evidence" value="ECO:0007669"/>
    <property type="project" value="InterPro"/>
</dbReference>
<protein>
    <submittedName>
        <fullName evidence="10">Adenosylcobinamide-phosphate synthase</fullName>
    </submittedName>
</protein>
<dbReference type="GO" id="GO:0005886">
    <property type="term" value="C:plasma membrane"/>
    <property type="evidence" value="ECO:0007669"/>
    <property type="project" value="UniProtKB-SubCell"/>
</dbReference>
<keyword evidence="7 9" id="KW-1133">Transmembrane helix</keyword>